<dbReference type="EMBL" id="BEXD01003872">
    <property type="protein sequence ID" value="GBC03190.1"/>
    <property type="molecule type" value="Genomic_DNA"/>
</dbReference>
<comment type="caution">
    <text evidence="2">The sequence shown here is derived from an EMBL/GenBank/DDBJ whole genome shotgun (WGS) entry which is preliminary data.</text>
</comment>
<dbReference type="SUPFAM" id="SSF47095">
    <property type="entry name" value="HMG-box"/>
    <property type="match status" value="1"/>
</dbReference>
<dbReference type="AlphaFoldDB" id="A0A2Z6S260"/>
<name>A0A2Z6S260_9GLOM</name>
<keyword evidence="3" id="KW-0418">Kinase</keyword>
<organism evidence="2 4">
    <name type="scientific">Rhizophagus clarus</name>
    <dbReference type="NCBI Taxonomy" id="94130"/>
    <lineage>
        <taxon>Eukaryota</taxon>
        <taxon>Fungi</taxon>
        <taxon>Fungi incertae sedis</taxon>
        <taxon>Mucoromycota</taxon>
        <taxon>Glomeromycotina</taxon>
        <taxon>Glomeromycetes</taxon>
        <taxon>Glomerales</taxon>
        <taxon>Glomeraceae</taxon>
        <taxon>Rhizophagus</taxon>
    </lineage>
</organism>
<keyword evidence="4" id="KW-1185">Reference proteome</keyword>
<dbReference type="InterPro" id="IPR009071">
    <property type="entry name" value="HMG_box_dom"/>
</dbReference>
<evidence type="ECO:0000259" key="1">
    <source>
        <dbReference type="Pfam" id="PF00505"/>
    </source>
</evidence>
<keyword evidence="3" id="KW-0808">Transferase</keyword>
<dbReference type="GO" id="GO:0016301">
    <property type="term" value="F:kinase activity"/>
    <property type="evidence" value="ECO:0007669"/>
    <property type="project" value="UniProtKB-KW"/>
</dbReference>
<sequence length="229" mass="26102">MNGSNFSQIKNNVRPSYPPIITAQDLIPMDISSSKVESVRIPNAFIAYRMALVKQLKLQKVACHRSNVSSLASHLWAEEPEDVKNTYRKMAIDAQKLHDQARGLTFLSYEQFTTSDDNVMQDNETSSENINNTIKTRSIDTKLFSLLNLQGLQIQSSLHQGNPMIISPNLPTTSSASFDYFNNLNNLDNTYNEMCEGVYERNLEQRVQILEQQMAHILNQCNISMTKFF</sequence>
<dbReference type="Proteomes" id="UP000247702">
    <property type="component" value="Unassembled WGS sequence"/>
</dbReference>
<dbReference type="InterPro" id="IPR036910">
    <property type="entry name" value="HMG_box_dom_sf"/>
</dbReference>
<dbReference type="OrthoDB" id="6247875at2759"/>
<dbReference type="Pfam" id="PF00505">
    <property type="entry name" value="HMG_box"/>
    <property type="match status" value="1"/>
</dbReference>
<gene>
    <name evidence="3" type="ORF">RCL2_003000300</name>
    <name evidence="2" type="ORF">RclHR1_05000003</name>
</gene>
<dbReference type="Proteomes" id="UP000615446">
    <property type="component" value="Unassembled WGS sequence"/>
</dbReference>
<dbReference type="Gene3D" id="1.10.30.10">
    <property type="entry name" value="High mobility group box domain"/>
    <property type="match status" value="1"/>
</dbReference>
<proteinExistence type="predicted"/>
<evidence type="ECO:0000313" key="4">
    <source>
        <dbReference type="Proteomes" id="UP000247702"/>
    </source>
</evidence>
<protein>
    <submittedName>
        <fullName evidence="3">Kinase-like domain-containing protein</fullName>
    </submittedName>
</protein>
<dbReference type="EMBL" id="BLAL01000324">
    <property type="protein sequence ID" value="GET03674.1"/>
    <property type="molecule type" value="Genomic_DNA"/>
</dbReference>
<reference evidence="2 4" key="1">
    <citation type="submission" date="2017-11" db="EMBL/GenBank/DDBJ databases">
        <title>The genome of Rhizophagus clarus HR1 reveals common genetic basis of auxotrophy among arbuscular mycorrhizal fungi.</title>
        <authorList>
            <person name="Kobayashi Y."/>
        </authorList>
    </citation>
    <scope>NUCLEOTIDE SEQUENCE [LARGE SCALE GENOMIC DNA]</scope>
    <source>
        <strain evidence="2 4">HR1</strain>
    </source>
</reference>
<evidence type="ECO:0000313" key="3">
    <source>
        <dbReference type="EMBL" id="GET03674.1"/>
    </source>
</evidence>
<accession>A0A2Z6S260</accession>
<reference evidence="3" key="2">
    <citation type="submission" date="2019-10" db="EMBL/GenBank/DDBJ databases">
        <title>Conservation and host-specific expression of non-tandemly repeated heterogenous ribosome RNA gene in arbuscular mycorrhizal fungi.</title>
        <authorList>
            <person name="Maeda T."/>
            <person name="Kobayashi Y."/>
            <person name="Nakagawa T."/>
            <person name="Ezawa T."/>
            <person name="Yamaguchi K."/>
            <person name="Bino T."/>
            <person name="Nishimoto Y."/>
            <person name="Shigenobu S."/>
            <person name="Kawaguchi M."/>
        </authorList>
    </citation>
    <scope>NUCLEOTIDE SEQUENCE</scope>
    <source>
        <strain evidence="3">HR1</strain>
    </source>
</reference>
<evidence type="ECO:0000313" key="2">
    <source>
        <dbReference type="EMBL" id="GBC03190.1"/>
    </source>
</evidence>
<feature type="domain" description="HMG box" evidence="1">
    <location>
        <begin position="42"/>
        <end position="101"/>
    </location>
</feature>